<dbReference type="InterPro" id="IPR001279">
    <property type="entry name" value="Metallo-B-lactamas"/>
</dbReference>
<dbReference type="Gene3D" id="3.60.15.10">
    <property type="entry name" value="Ribonuclease Z/Hydroxyacylglutathione hydrolase-like"/>
    <property type="match status" value="1"/>
</dbReference>
<comment type="caution">
    <text evidence="2">The sequence shown here is derived from an EMBL/GenBank/DDBJ whole genome shotgun (WGS) entry which is preliminary data.</text>
</comment>
<dbReference type="PANTHER" id="PTHR13754:SF13">
    <property type="entry name" value="METALLO-BETA-LACTAMASE SUPERFAMILY PROTEIN (AFU_ORTHOLOGUE AFUA_3G07630)"/>
    <property type="match status" value="1"/>
</dbReference>
<dbReference type="InterPro" id="IPR036866">
    <property type="entry name" value="RibonucZ/Hydroxyglut_hydro"/>
</dbReference>
<proteinExistence type="predicted"/>
<reference evidence="2 3" key="1">
    <citation type="submission" date="2020-08" db="EMBL/GenBank/DDBJ databases">
        <title>Genome public.</title>
        <authorList>
            <person name="Liu C."/>
            <person name="Sun Q."/>
        </authorList>
    </citation>
    <scope>NUCLEOTIDE SEQUENCE [LARGE SCALE GENOMIC DNA]</scope>
    <source>
        <strain evidence="2 3">New-38</strain>
    </source>
</reference>
<accession>A0ABR7HSG4</accession>
<dbReference type="RefSeq" id="WP_186963305.1">
    <property type="nucleotide sequence ID" value="NZ_JACOPR010000003.1"/>
</dbReference>
<name>A0ABR7HSG4_9FIRM</name>
<dbReference type="InterPro" id="IPR041712">
    <property type="entry name" value="DHPS-like_MBL-fold"/>
</dbReference>
<organism evidence="2 3">
    <name type="scientific">Pseudoflavonifractor hominis</name>
    <dbReference type="NCBI Taxonomy" id="2763059"/>
    <lineage>
        <taxon>Bacteria</taxon>
        <taxon>Bacillati</taxon>
        <taxon>Bacillota</taxon>
        <taxon>Clostridia</taxon>
        <taxon>Eubacteriales</taxon>
        <taxon>Oscillospiraceae</taxon>
        <taxon>Pseudoflavonifractor</taxon>
    </lineage>
</organism>
<evidence type="ECO:0000259" key="1">
    <source>
        <dbReference type="SMART" id="SM00849"/>
    </source>
</evidence>
<evidence type="ECO:0000313" key="2">
    <source>
        <dbReference type="EMBL" id="MBC5730361.1"/>
    </source>
</evidence>
<dbReference type="SMART" id="SM00849">
    <property type="entry name" value="Lactamase_B"/>
    <property type="match status" value="1"/>
</dbReference>
<dbReference type="InterPro" id="IPR052926">
    <property type="entry name" value="Metallo-beta-lactamase_dom"/>
</dbReference>
<keyword evidence="3" id="KW-1185">Reference proteome</keyword>
<dbReference type="Pfam" id="PF00753">
    <property type="entry name" value="Lactamase_B"/>
    <property type="match status" value="1"/>
</dbReference>
<protein>
    <submittedName>
        <fullName evidence="2">MBL fold metallo-hydrolase</fullName>
    </submittedName>
</protein>
<dbReference type="PANTHER" id="PTHR13754">
    <property type="entry name" value="METALLO-BETA-LACTAMASE SUPERFAMILY PROTEIN"/>
    <property type="match status" value="1"/>
</dbReference>
<dbReference type="EMBL" id="JACOPR010000003">
    <property type="protein sequence ID" value="MBC5730361.1"/>
    <property type="molecule type" value="Genomic_DNA"/>
</dbReference>
<dbReference type="CDD" id="cd07713">
    <property type="entry name" value="DHPS-like_MBL-fold"/>
    <property type="match status" value="1"/>
</dbReference>
<sequence>MLRLTVLIENSAPDHLIAEHGLSLHLDYEGHSYLLDSGTSGLFVRNADRLGIDLSRVERAALSHGHDDHAGGFSAFFRRNQQAPVLARPAAVQAYLEDTADPSRRPAGVDPDLFTKWAGRFDLADGPRLLAPGLHLIPDAVSHEQSLVAETAHGLVVMNSCCHAGAAHIVHEVRALFPTQKVHAIVGGFHLVGKTGMGSLGVAPEQVRLLSRRLAEELEVEQICTGHCTGHPAFDLMAQQEPGCLIPLHTGTCLSF</sequence>
<evidence type="ECO:0000313" key="3">
    <source>
        <dbReference type="Proteomes" id="UP000660021"/>
    </source>
</evidence>
<feature type="domain" description="Metallo-beta-lactamase" evidence="1">
    <location>
        <begin position="20"/>
        <end position="227"/>
    </location>
</feature>
<gene>
    <name evidence="2" type="ORF">H8S34_05885</name>
</gene>
<dbReference type="Proteomes" id="UP000660021">
    <property type="component" value="Unassembled WGS sequence"/>
</dbReference>
<dbReference type="SUPFAM" id="SSF56281">
    <property type="entry name" value="Metallo-hydrolase/oxidoreductase"/>
    <property type="match status" value="1"/>
</dbReference>